<feature type="region of interest" description="Disordered" evidence="1">
    <location>
        <begin position="9"/>
        <end position="165"/>
    </location>
</feature>
<dbReference type="AlphaFoldDB" id="A0A1B9GTH3"/>
<reference evidence="2 3" key="1">
    <citation type="submission" date="2013-07" db="EMBL/GenBank/DDBJ databases">
        <title>The Genome Sequence of Cryptococcus heveanensis BCC8398.</title>
        <authorList>
            <consortium name="The Broad Institute Genome Sequencing Platform"/>
            <person name="Cuomo C."/>
            <person name="Litvintseva A."/>
            <person name="Chen Y."/>
            <person name="Heitman J."/>
            <person name="Sun S."/>
            <person name="Springer D."/>
            <person name="Dromer F."/>
            <person name="Young S.K."/>
            <person name="Zeng Q."/>
            <person name="Gargeya S."/>
            <person name="Fitzgerald M."/>
            <person name="Abouelleil A."/>
            <person name="Alvarado L."/>
            <person name="Berlin A.M."/>
            <person name="Chapman S.B."/>
            <person name="Dewar J."/>
            <person name="Goldberg J."/>
            <person name="Griggs A."/>
            <person name="Gujja S."/>
            <person name="Hansen M."/>
            <person name="Howarth C."/>
            <person name="Imamovic A."/>
            <person name="Larimer J."/>
            <person name="McCowan C."/>
            <person name="Murphy C."/>
            <person name="Pearson M."/>
            <person name="Priest M."/>
            <person name="Roberts A."/>
            <person name="Saif S."/>
            <person name="Shea T."/>
            <person name="Sykes S."/>
            <person name="Wortman J."/>
            <person name="Nusbaum C."/>
            <person name="Birren B."/>
        </authorList>
    </citation>
    <scope>NUCLEOTIDE SEQUENCE [LARGE SCALE GENOMIC DNA]</scope>
    <source>
        <strain evidence="2 3">BCC8398</strain>
    </source>
</reference>
<evidence type="ECO:0000256" key="1">
    <source>
        <dbReference type="SAM" id="MobiDB-lite"/>
    </source>
</evidence>
<dbReference type="EMBL" id="KV700125">
    <property type="protein sequence ID" value="OCF34369.1"/>
    <property type="molecule type" value="Genomic_DNA"/>
</dbReference>
<reference evidence="3" key="2">
    <citation type="submission" date="2013-12" db="EMBL/GenBank/DDBJ databases">
        <title>Evolution of pathogenesis and genome organization in the Tremellales.</title>
        <authorList>
            <person name="Cuomo C."/>
            <person name="Litvintseva A."/>
            <person name="Heitman J."/>
            <person name="Chen Y."/>
            <person name="Sun S."/>
            <person name="Springer D."/>
            <person name="Dromer F."/>
            <person name="Young S."/>
            <person name="Zeng Q."/>
            <person name="Chapman S."/>
            <person name="Gujja S."/>
            <person name="Saif S."/>
            <person name="Birren B."/>
        </authorList>
    </citation>
    <scope>NUCLEOTIDE SEQUENCE [LARGE SCALE GENOMIC DNA]</scope>
    <source>
        <strain evidence="3">BCC8398</strain>
    </source>
</reference>
<accession>A0A1B9GTH3</accession>
<keyword evidence="3" id="KW-1185">Reference proteome</keyword>
<gene>
    <name evidence="2" type="ORF">I316_03883</name>
</gene>
<evidence type="ECO:0000313" key="2">
    <source>
        <dbReference type="EMBL" id="OCF34369.1"/>
    </source>
</evidence>
<feature type="compositionally biased region" description="Basic and acidic residues" evidence="1">
    <location>
        <begin position="139"/>
        <end position="165"/>
    </location>
</feature>
<feature type="compositionally biased region" description="Low complexity" evidence="1">
    <location>
        <begin position="38"/>
        <end position="51"/>
    </location>
</feature>
<evidence type="ECO:0000313" key="3">
    <source>
        <dbReference type="Proteomes" id="UP000092666"/>
    </source>
</evidence>
<feature type="compositionally biased region" description="Polar residues" evidence="1">
    <location>
        <begin position="24"/>
        <end position="37"/>
    </location>
</feature>
<feature type="compositionally biased region" description="Low complexity" evidence="1">
    <location>
        <begin position="101"/>
        <end position="113"/>
    </location>
</feature>
<dbReference type="Proteomes" id="UP000092666">
    <property type="component" value="Unassembled WGS sequence"/>
</dbReference>
<sequence>MASLIALGIGAVRKQVKKSREASAAQNDLSPEASTSYNAQITQTQAQSQNQSRDEDRKSSKGPTENDYIPDHAPPSYEQANSQPQDAHLGVKPSVADRRNSSSSLSSSSSASSTEMAKPNPGMSRSELKALKRAHRSERRLARDQRRSDRRADKAQYRADKRAMKAEQDAEIAKLAAAARQKGQTMQLDPLYLPREYAYRGLMNNGNNMGGGGSM</sequence>
<name>A0A1B9GTH3_9TREE</name>
<proteinExistence type="predicted"/>
<protein>
    <submittedName>
        <fullName evidence="2">Uncharacterized protein</fullName>
    </submittedName>
</protein>
<organism evidence="2 3">
    <name type="scientific">Kwoniella heveanensis BCC8398</name>
    <dbReference type="NCBI Taxonomy" id="1296120"/>
    <lineage>
        <taxon>Eukaryota</taxon>
        <taxon>Fungi</taxon>
        <taxon>Dikarya</taxon>
        <taxon>Basidiomycota</taxon>
        <taxon>Agaricomycotina</taxon>
        <taxon>Tremellomycetes</taxon>
        <taxon>Tremellales</taxon>
        <taxon>Cryptococcaceae</taxon>
        <taxon>Kwoniella</taxon>
    </lineage>
</organism>